<accession>A0AAW1XFZ6</accession>
<dbReference type="PANTHER" id="PTHR10579:SF47">
    <property type="entry name" value="OS09G0298500 PROTEIN"/>
    <property type="match status" value="1"/>
</dbReference>
<dbReference type="EMBL" id="JBEDUW010000003">
    <property type="protein sequence ID" value="KAK9935813.1"/>
    <property type="molecule type" value="Genomic_DNA"/>
</dbReference>
<evidence type="ECO:0000313" key="1">
    <source>
        <dbReference type="EMBL" id="KAK9935813.1"/>
    </source>
</evidence>
<dbReference type="PANTHER" id="PTHR10579">
    <property type="entry name" value="CALCIUM-ACTIVATED CHLORIDE CHANNEL REGULATOR"/>
    <property type="match status" value="1"/>
</dbReference>
<dbReference type="SUPFAM" id="SSF53300">
    <property type="entry name" value="vWA-like"/>
    <property type="match status" value="1"/>
</dbReference>
<sequence length="250" mass="27703">MYASSDRAYISVKLAQQRATDLVLVASPNGPHLRLLKQCMALVVFSLRPIDRLAIVTYSSAAARVFPLRRMTSYGKRAAQQVIDRLFYMGQADPVEGLKKGIKILQDRVYQNPDSSILHLSDTPTRSYHAALSMDVPIPVHRFHVGFGFGTSNGFIIHEFEEFLRRLIGGVVREIHYIEDGEIDEPITTGETMVSIGDGKSNLNAAEAASAGSGTSGPIISGRPSSAESWDYHDPYMARRWAKHLHGYKL</sequence>
<protein>
    <recommendedName>
        <fullName evidence="3">VWFA domain-containing protein</fullName>
    </recommendedName>
</protein>
<gene>
    <name evidence="1" type="ORF">M0R45_012689</name>
</gene>
<evidence type="ECO:0000313" key="2">
    <source>
        <dbReference type="Proteomes" id="UP001457282"/>
    </source>
</evidence>
<proteinExistence type="predicted"/>
<evidence type="ECO:0008006" key="3">
    <source>
        <dbReference type="Google" id="ProtNLM"/>
    </source>
</evidence>
<comment type="caution">
    <text evidence="1">The sequence shown here is derived from an EMBL/GenBank/DDBJ whole genome shotgun (WGS) entry which is preliminary data.</text>
</comment>
<organism evidence="1 2">
    <name type="scientific">Rubus argutus</name>
    <name type="common">Southern blackberry</name>
    <dbReference type="NCBI Taxonomy" id="59490"/>
    <lineage>
        <taxon>Eukaryota</taxon>
        <taxon>Viridiplantae</taxon>
        <taxon>Streptophyta</taxon>
        <taxon>Embryophyta</taxon>
        <taxon>Tracheophyta</taxon>
        <taxon>Spermatophyta</taxon>
        <taxon>Magnoliopsida</taxon>
        <taxon>eudicotyledons</taxon>
        <taxon>Gunneridae</taxon>
        <taxon>Pentapetalae</taxon>
        <taxon>rosids</taxon>
        <taxon>fabids</taxon>
        <taxon>Rosales</taxon>
        <taxon>Rosaceae</taxon>
        <taxon>Rosoideae</taxon>
        <taxon>Rosoideae incertae sedis</taxon>
        <taxon>Rubus</taxon>
    </lineage>
</organism>
<dbReference type="Gene3D" id="3.40.50.410">
    <property type="entry name" value="von Willebrand factor, type A domain"/>
    <property type="match status" value="1"/>
</dbReference>
<reference evidence="1 2" key="1">
    <citation type="journal article" date="2023" name="G3 (Bethesda)">
        <title>A chromosome-length genome assembly and annotation of blackberry (Rubus argutus, cv. 'Hillquist').</title>
        <authorList>
            <person name="Bruna T."/>
            <person name="Aryal R."/>
            <person name="Dudchenko O."/>
            <person name="Sargent D.J."/>
            <person name="Mead D."/>
            <person name="Buti M."/>
            <person name="Cavallini A."/>
            <person name="Hytonen T."/>
            <person name="Andres J."/>
            <person name="Pham M."/>
            <person name="Weisz D."/>
            <person name="Mascagni F."/>
            <person name="Usai G."/>
            <person name="Natali L."/>
            <person name="Bassil N."/>
            <person name="Fernandez G.E."/>
            <person name="Lomsadze A."/>
            <person name="Armour M."/>
            <person name="Olukolu B."/>
            <person name="Poorten T."/>
            <person name="Britton C."/>
            <person name="Davik J."/>
            <person name="Ashrafi H."/>
            <person name="Aiden E.L."/>
            <person name="Borodovsky M."/>
            <person name="Worthington M."/>
        </authorList>
    </citation>
    <scope>NUCLEOTIDE SEQUENCE [LARGE SCALE GENOMIC DNA]</scope>
    <source>
        <strain evidence="1">PI 553951</strain>
    </source>
</reference>
<name>A0AAW1XFZ6_RUBAR</name>
<dbReference type="InterPro" id="IPR051266">
    <property type="entry name" value="CLCR"/>
</dbReference>
<dbReference type="AlphaFoldDB" id="A0AAW1XFZ6"/>
<dbReference type="Proteomes" id="UP001457282">
    <property type="component" value="Unassembled WGS sequence"/>
</dbReference>
<dbReference type="InterPro" id="IPR036465">
    <property type="entry name" value="vWFA_dom_sf"/>
</dbReference>
<keyword evidence="2" id="KW-1185">Reference proteome</keyword>